<accession>A0ACC3SZ97</accession>
<comment type="caution">
    <text evidence="1">The sequence shown here is derived from an EMBL/GenBank/DDBJ whole genome shotgun (WGS) entry which is preliminary data.</text>
</comment>
<evidence type="ECO:0000313" key="2">
    <source>
        <dbReference type="Proteomes" id="UP001433508"/>
    </source>
</evidence>
<dbReference type="EMBL" id="MU971377">
    <property type="protein sequence ID" value="KAK9236943.1"/>
    <property type="molecule type" value="Genomic_DNA"/>
</dbReference>
<evidence type="ECO:0000313" key="1">
    <source>
        <dbReference type="EMBL" id="KAK9236943.1"/>
    </source>
</evidence>
<keyword evidence="2" id="KW-1185">Reference proteome</keyword>
<sequence>MLCFIYFTRRSHPTSSSCSCTGLRSTWLRSSTCTSYLQVTRTPESLPKKSAGLSQCMCVRFFLFGYKAEPNIRFNTLHFIWLLFIAHGHFAVALVVAIINFLFISALYWQKRAHTINPPTKWLTIHIGAVAMPFAWTLFALFWSGAVVVHSDNIIAHVFANIFIWSLLIIPTIALLVFADWSFGYASAFLMWGLAVGQFMEKTLALQWIFAFVIAAILTVESALTMLATGFSGLAHTRDNNFDEVLENVREGHEDAPLMAA</sequence>
<reference evidence="2" key="1">
    <citation type="journal article" date="2024" name="Front. Bioeng. Biotechnol.">
        <title>Genome-scale model development and genomic sequencing of the oleaginous clade Lipomyces.</title>
        <authorList>
            <person name="Czajka J.J."/>
            <person name="Han Y."/>
            <person name="Kim J."/>
            <person name="Mondo S.J."/>
            <person name="Hofstad B.A."/>
            <person name="Robles A."/>
            <person name="Haridas S."/>
            <person name="Riley R."/>
            <person name="LaButti K."/>
            <person name="Pangilinan J."/>
            <person name="Andreopoulos W."/>
            <person name="Lipzen A."/>
            <person name="Yan J."/>
            <person name="Wang M."/>
            <person name="Ng V."/>
            <person name="Grigoriev I.V."/>
            <person name="Spatafora J.W."/>
            <person name="Magnuson J.K."/>
            <person name="Baker S.E."/>
            <person name="Pomraning K.R."/>
        </authorList>
    </citation>
    <scope>NUCLEOTIDE SEQUENCE [LARGE SCALE GENOMIC DNA]</scope>
    <source>
        <strain evidence="2">CBS 7786</strain>
    </source>
</reference>
<organism evidence="1 2">
    <name type="scientific">Lipomyces kononenkoae</name>
    <name type="common">Yeast</name>
    <dbReference type="NCBI Taxonomy" id="34357"/>
    <lineage>
        <taxon>Eukaryota</taxon>
        <taxon>Fungi</taxon>
        <taxon>Dikarya</taxon>
        <taxon>Ascomycota</taxon>
        <taxon>Saccharomycotina</taxon>
        <taxon>Lipomycetes</taxon>
        <taxon>Lipomycetales</taxon>
        <taxon>Lipomycetaceae</taxon>
        <taxon>Lipomyces</taxon>
    </lineage>
</organism>
<name>A0ACC3SZ97_LIPKO</name>
<protein>
    <submittedName>
        <fullName evidence="1">Uncharacterized protein</fullName>
    </submittedName>
</protein>
<proteinExistence type="predicted"/>
<dbReference type="Proteomes" id="UP001433508">
    <property type="component" value="Unassembled WGS sequence"/>
</dbReference>
<gene>
    <name evidence="1" type="ORF">V1525DRAFT_405462</name>
</gene>